<organism evidence="3 4">
    <name type="scientific">Cellulomonas alba</name>
    <dbReference type="NCBI Taxonomy" id="3053467"/>
    <lineage>
        <taxon>Bacteria</taxon>
        <taxon>Bacillati</taxon>
        <taxon>Actinomycetota</taxon>
        <taxon>Actinomycetes</taxon>
        <taxon>Micrococcales</taxon>
        <taxon>Cellulomonadaceae</taxon>
        <taxon>Cellulomonas</taxon>
    </lineage>
</organism>
<evidence type="ECO:0000259" key="2">
    <source>
        <dbReference type="PROSITE" id="PS51903"/>
    </source>
</evidence>
<dbReference type="Proteomes" id="UP001529338">
    <property type="component" value="Unassembled WGS sequence"/>
</dbReference>
<dbReference type="EMBL" id="JAUCGQ010000001">
    <property type="protein sequence ID" value="MDM7854236.1"/>
    <property type="molecule type" value="Genomic_DNA"/>
</dbReference>
<dbReference type="InterPro" id="IPR004176">
    <property type="entry name" value="Clp_R_N"/>
</dbReference>
<evidence type="ECO:0000313" key="4">
    <source>
        <dbReference type="Proteomes" id="UP001529338"/>
    </source>
</evidence>
<accession>A0ABT7SDM7</accession>
<dbReference type="Pfam" id="PF02861">
    <property type="entry name" value="Clp_N"/>
    <property type="match status" value="2"/>
</dbReference>
<evidence type="ECO:0000313" key="3">
    <source>
        <dbReference type="EMBL" id="MDM7854236.1"/>
    </source>
</evidence>
<dbReference type="GO" id="GO:0008233">
    <property type="term" value="F:peptidase activity"/>
    <property type="evidence" value="ECO:0007669"/>
    <property type="project" value="UniProtKB-KW"/>
</dbReference>
<name>A0ABT7SDM7_9CELL</name>
<sequence>MFERFTHDARAAVTYAEAQAQVDGADHVGTERVLLGMTIEPSSVAARALAELGVDRDRVVAAVRALPSDSIDAEALAGLGIDLEAVRTSAERTFGEGALDDLAPRAGRRRKPLAHVPFDPSSKKLLELALREAIRVRHNRIDSGHLLLAVTRMPDCGAYRALWDTGVSAEAVRGAVERVWAAAA</sequence>
<keyword evidence="4" id="KW-1185">Reference proteome</keyword>
<proteinExistence type="predicted"/>
<dbReference type="PROSITE" id="PS51903">
    <property type="entry name" value="CLP_R"/>
    <property type="match status" value="1"/>
</dbReference>
<dbReference type="SUPFAM" id="SSF81923">
    <property type="entry name" value="Double Clp-N motif"/>
    <property type="match status" value="2"/>
</dbReference>
<evidence type="ECO:0000256" key="1">
    <source>
        <dbReference type="PROSITE-ProRule" id="PRU01251"/>
    </source>
</evidence>
<keyword evidence="3" id="KW-0645">Protease</keyword>
<comment type="caution">
    <text evidence="3">The sequence shown here is derived from an EMBL/GenBank/DDBJ whole genome shotgun (WGS) entry which is preliminary data.</text>
</comment>
<protein>
    <submittedName>
        <fullName evidence="3">Clp protease N-terminal domain-containing protein</fullName>
    </submittedName>
</protein>
<dbReference type="RefSeq" id="WP_289453894.1">
    <property type="nucleotide sequence ID" value="NZ_JAUCGQ010000001.1"/>
</dbReference>
<dbReference type="Gene3D" id="1.10.1780.10">
    <property type="entry name" value="Clp, N-terminal domain"/>
    <property type="match status" value="2"/>
</dbReference>
<feature type="domain" description="Clp R" evidence="2">
    <location>
        <begin position="2"/>
        <end position="182"/>
    </location>
</feature>
<keyword evidence="3" id="KW-0378">Hydrolase</keyword>
<dbReference type="GO" id="GO:0006508">
    <property type="term" value="P:proteolysis"/>
    <property type="evidence" value="ECO:0007669"/>
    <property type="project" value="UniProtKB-KW"/>
</dbReference>
<keyword evidence="1" id="KW-0677">Repeat</keyword>
<dbReference type="InterPro" id="IPR036628">
    <property type="entry name" value="Clp_N_dom_sf"/>
</dbReference>
<reference evidence="3 4" key="1">
    <citation type="submission" date="2023-06" db="EMBL/GenBank/DDBJ databases">
        <title>Cellulomonas sp. MW4 Whole genome sequence.</title>
        <authorList>
            <person name="Park S."/>
        </authorList>
    </citation>
    <scope>NUCLEOTIDE SEQUENCE [LARGE SCALE GENOMIC DNA]</scope>
    <source>
        <strain evidence="3 4">MW4</strain>
    </source>
</reference>
<gene>
    <name evidence="3" type="ORF">QRT04_04765</name>
</gene>